<keyword evidence="4" id="KW-0378">Hydrolase</keyword>
<reference evidence="10" key="1">
    <citation type="journal article" date="2020" name="mSystems">
        <title>Genome- and Community-Level Interaction Insights into Carbon Utilization and Element Cycling Functions of Hydrothermarchaeota in Hydrothermal Sediment.</title>
        <authorList>
            <person name="Zhou Z."/>
            <person name="Liu Y."/>
            <person name="Xu W."/>
            <person name="Pan J."/>
            <person name="Luo Z.H."/>
            <person name="Li M."/>
        </authorList>
    </citation>
    <scope>NUCLEOTIDE SEQUENCE [LARGE SCALE GENOMIC DNA]</scope>
    <source>
        <strain evidence="10">SpSt-855</strain>
    </source>
</reference>
<sequence length="1199" mass="120354">MKPVTMPATDSAPPIHPAAVKPPRNSTKKCPARPERVTDSTFQQVAQSTEATATRCGRMLYEGFPHAMRRLSIRHWLPPVFFCLLLASLASAQTAAYQPLPHSTSLLASQTTSLGAAPQNVRLDHMLLLLQPSPAQSTALQTFLAEVNNSASPAFHHWLTPAQFGQQFGPSSDTVAALTTWLTGQGLTVDAVAQGHQWIEISGTVATVEQAFRTRIESYRTGTDTRYANAVPLSAPANLAPSIAGLVSISGIEATTPATPPQASTAAITPAQLVSAYNLAPLYARGLNGTGESIAIAARAPVDATSLAAFRAAHSLPAAPAATVLNGAAPASFSNQATLAAAWAGAIAPQASIRVIVSPGTASTDGIDLSAAYAVDHDLAPILLVDAAACESSITSQHAAFYTSLFAQAAAEGITVIVPTGNAGANCSASGTGVNAIAATPYNVAVGGSNFTSSSTESAWNQNGLAGSGGASTITPAPSWQTAAGDPASDPDGSVTRHRYLPDIALAAGNLAACAGRVCNSAQSGTAASAAIFAGIMALVDQANASPEGNAAPVLYTLAQRQQGVFHDIVTGNTTLNGNGYDATTGYDLATGLGSLDAFAFVEHFASAQATGTQQSVITLSPSYQNVSPGAQVTISATVAAATGSGPVPTGTVTFYDNFTGSPVQVGSPQQLSSGQVSATLGTLAAGSHSITGVYSGDSNYTTDTSSPVTVLSTKFSTSLSVSSSTLSPAIGSTITAIATIQSSQTIAPTGSISFVLDGAVAGTATLNGSGPNYTATLQIPITTSGSHTLAASYNGDNNYSSATSNPITLTTGKGSTVTTLSALPATYTAGSPETFTAVISAASPTSGTSPSFTGTVTFYDGATALGSAIALINNQAVLSKVTLDSTLKSHTITAVYSGDDNWLTSTSAPLVLTVQSASSAVTLTASSSVVLAGSPVTLTASVNEAASSSTTTATTTAAPTGTVVFYDGTNILGSATLATSQGLSTAQLVTTNLSGGNHSLTAAYLGDTNFSAATSSPVTVTVQSYSVTPSATSLTLAPGQSGVITYTVAATGGLNSAVQFGCDAPANTGTTCTFNPTTVSGAGTTTLTITTTGASTTSSNARDPLHRKGGEVFLGMLLCLTPLGWRGNRRLRGRMLSLFLLAAIGLAGLGCSTTKISSSLPPSSTVTPPGSLQFTITTAVTSGSQTTTQKSYLTVNVT</sequence>
<evidence type="ECO:0000256" key="8">
    <source>
        <dbReference type="SAM" id="MobiDB-lite"/>
    </source>
</evidence>
<dbReference type="AlphaFoldDB" id="A0A7V5CTX2"/>
<evidence type="ECO:0000256" key="4">
    <source>
        <dbReference type="ARBA" id="ARBA00022801"/>
    </source>
</evidence>
<accession>A0A7V5CTX2</accession>
<dbReference type="Gene3D" id="3.40.50.200">
    <property type="entry name" value="Peptidase S8/S53 domain"/>
    <property type="match status" value="1"/>
</dbReference>
<dbReference type="PROSITE" id="PS51695">
    <property type="entry name" value="SEDOLISIN"/>
    <property type="match status" value="1"/>
</dbReference>
<dbReference type="InterPro" id="IPR030400">
    <property type="entry name" value="Sedolisin_dom"/>
</dbReference>
<dbReference type="CDD" id="cd11377">
    <property type="entry name" value="Pro-peptidase_S53"/>
    <property type="match status" value="1"/>
</dbReference>
<name>A0A7V5CTX2_9BACT</name>
<evidence type="ECO:0000256" key="1">
    <source>
        <dbReference type="ARBA" id="ARBA00001913"/>
    </source>
</evidence>
<comment type="cofactor">
    <cofactor evidence="1">
        <name>Ca(2+)</name>
        <dbReference type="ChEBI" id="CHEBI:29108"/>
    </cofactor>
</comment>
<feature type="region of interest" description="Disordered" evidence="8">
    <location>
        <begin position="465"/>
        <end position="496"/>
    </location>
</feature>
<dbReference type="SMART" id="SM00944">
    <property type="entry name" value="Pro-kuma_activ"/>
    <property type="match status" value="1"/>
</dbReference>
<dbReference type="EMBL" id="DTKL01000063">
    <property type="protein sequence ID" value="HGY95027.1"/>
    <property type="molecule type" value="Genomic_DNA"/>
</dbReference>
<evidence type="ECO:0000313" key="10">
    <source>
        <dbReference type="EMBL" id="HGY95027.1"/>
    </source>
</evidence>
<evidence type="ECO:0000256" key="3">
    <source>
        <dbReference type="ARBA" id="ARBA00022723"/>
    </source>
</evidence>
<comment type="caution">
    <text evidence="10">The sequence shown here is derived from an EMBL/GenBank/DDBJ whole genome shotgun (WGS) entry which is preliminary data.</text>
</comment>
<dbReference type="InterPro" id="IPR036852">
    <property type="entry name" value="Peptidase_S8/S53_dom_sf"/>
</dbReference>
<dbReference type="GO" id="GO:0046872">
    <property type="term" value="F:metal ion binding"/>
    <property type="evidence" value="ECO:0007669"/>
    <property type="project" value="UniProtKB-KW"/>
</dbReference>
<feature type="region of interest" description="Disordered" evidence="8">
    <location>
        <begin position="1"/>
        <end position="40"/>
    </location>
</feature>
<proteinExistence type="predicted"/>
<keyword evidence="5" id="KW-0720">Serine protease</keyword>
<dbReference type="Gene3D" id="2.60.40.10">
    <property type="entry name" value="Immunoglobulins"/>
    <property type="match status" value="4"/>
</dbReference>
<keyword evidence="7" id="KW-0865">Zymogen</keyword>
<evidence type="ECO:0000256" key="2">
    <source>
        <dbReference type="ARBA" id="ARBA00022670"/>
    </source>
</evidence>
<dbReference type="SUPFAM" id="SSF52743">
    <property type="entry name" value="Subtilisin-like"/>
    <property type="match status" value="1"/>
</dbReference>
<dbReference type="PANTHER" id="PTHR14218:SF15">
    <property type="entry name" value="TRIPEPTIDYL-PEPTIDASE 1"/>
    <property type="match status" value="1"/>
</dbReference>
<dbReference type="SUPFAM" id="SSF54897">
    <property type="entry name" value="Protease propeptides/inhibitors"/>
    <property type="match status" value="1"/>
</dbReference>
<evidence type="ECO:0000256" key="5">
    <source>
        <dbReference type="ARBA" id="ARBA00022825"/>
    </source>
</evidence>
<protein>
    <recommendedName>
        <fullName evidence="9">Peptidase S53 domain-containing protein</fullName>
    </recommendedName>
</protein>
<dbReference type="GO" id="GO:0004252">
    <property type="term" value="F:serine-type endopeptidase activity"/>
    <property type="evidence" value="ECO:0007669"/>
    <property type="project" value="InterPro"/>
</dbReference>
<evidence type="ECO:0000256" key="6">
    <source>
        <dbReference type="ARBA" id="ARBA00022837"/>
    </source>
</evidence>
<dbReference type="CDD" id="cd04056">
    <property type="entry name" value="Peptidases_S53"/>
    <property type="match status" value="1"/>
</dbReference>
<dbReference type="GO" id="GO:0006508">
    <property type="term" value="P:proteolysis"/>
    <property type="evidence" value="ECO:0007669"/>
    <property type="project" value="UniProtKB-KW"/>
</dbReference>
<keyword evidence="3" id="KW-0479">Metal-binding</keyword>
<gene>
    <name evidence="10" type="ORF">ENW50_10165</name>
</gene>
<keyword evidence="6" id="KW-0106">Calcium</keyword>
<keyword evidence="2" id="KW-0645">Protease</keyword>
<dbReference type="InterPro" id="IPR032109">
    <property type="entry name" value="Big_3_5"/>
</dbReference>
<feature type="domain" description="Peptidase S53" evidence="9">
    <location>
        <begin position="267"/>
        <end position="608"/>
    </location>
</feature>
<dbReference type="InterPro" id="IPR050819">
    <property type="entry name" value="Tripeptidyl-peptidase_I"/>
</dbReference>
<dbReference type="Pfam" id="PF09286">
    <property type="entry name" value="Pro-kuma_activ"/>
    <property type="match status" value="1"/>
</dbReference>
<feature type="compositionally biased region" description="Polar residues" evidence="8">
    <location>
        <begin position="465"/>
        <end position="482"/>
    </location>
</feature>
<organism evidence="10">
    <name type="scientific">Acidobacterium capsulatum</name>
    <dbReference type="NCBI Taxonomy" id="33075"/>
    <lineage>
        <taxon>Bacteria</taxon>
        <taxon>Pseudomonadati</taxon>
        <taxon>Acidobacteriota</taxon>
        <taxon>Terriglobia</taxon>
        <taxon>Terriglobales</taxon>
        <taxon>Acidobacteriaceae</taxon>
        <taxon>Acidobacterium</taxon>
    </lineage>
</organism>
<dbReference type="InterPro" id="IPR013783">
    <property type="entry name" value="Ig-like_fold"/>
</dbReference>
<evidence type="ECO:0000259" key="9">
    <source>
        <dbReference type="PROSITE" id="PS51695"/>
    </source>
</evidence>
<evidence type="ECO:0000256" key="7">
    <source>
        <dbReference type="ARBA" id="ARBA00023145"/>
    </source>
</evidence>
<dbReference type="Pfam" id="PF16640">
    <property type="entry name" value="Big_3_5"/>
    <property type="match status" value="4"/>
</dbReference>
<dbReference type="GO" id="GO:0008240">
    <property type="term" value="F:tripeptidyl-peptidase activity"/>
    <property type="evidence" value="ECO:0007669"/>
    <property type="project" value="TreeGrafter"/>
</dbReference>
<dbReference type="InterPro" id="IPR015366">
    <property type="entry name" value="S53_propep"/>
</dbReference>
<dbReference type="PANTHER" id="PTHR14218">
    <property type="entry name" value="PROTEASE S8 TRIPEPTIDYL PEPTIDASE I CLN2"/>
    <property type="match status" value="1"/>
</dbReference>